<dbReference type="Proteomes" id="UP000299211">
    <property type="component" value="Unassembled WGS sequence"/>
</dbReference>
<name>A0A4D4N497_STRAX</name>
<keyword evidence="1" id="KW-1133">Transmembrane helix</keyword>
<dbReference type="AlphaFoldDB" id="A0A4D4N497"/>
<keyword evidence="1" id="KW-0472">Membrane</keyword>
<sequence length="97" mass="11081">MGWVVGEGLGVLVELVEDGVGVGEWKAWLVGRVLVLMPCCWQRVVMCWTVWGVPLMTREVGVLMAAMARSFSWAVRWWVMWWGVVWRVVMVPGAWFA</sequence>
<protein>
    <submittedName>
        <fullName evidence="2">Uncharacterized protein</fullName>
    </submittedName>
</protein>
<evidence type="ECO:0000256" key="1">
    <source>
        <dbReference type="SAM" id="Phobius"/>
    </source>
</evidence>
<reference evidence="2 3" key="1">
    <citation type="submission" date="2019-04" db="EMBL/GenBank/DDBJ databases">
        <title>Draft genome sequences of Streptomyces avermitilis ATCC 31267.</title>
        <authorList>
            <person name="Komaki H."/>
            <person name="Tamura T."/>
            <person name="Hosoyama A."/>
        </authorList>
    </citation>
    <scope>NUCLEOTIDE SEQUENCE [LARGE SCALE GENOMIC DNA]</scope>
    <source>
        <strain evidence="2 3">ATCC 31267</strain>
    </source>
</reference>
<proteinExistence type="predicted"/>
<feature type="transmembrane region" description="Helical" evidence="1">
    <location>
        <begin position="77"/>
        <end position="96"/>
    </location>
</feature>
<evidence type="ECO:0000313" key="2">
    <source>
        <dbReference type="EMBL" id="GDY79348.1"/>
    </source>
</evidence>
<gene>
    <name evidence="2" type="ORF">SAV31267_088330</name>
</gene>
<keyword evidence="1" id="KW-0812">Transmembrane</keyword>
<evidence type="ECO:0000313" key="3">
    <source>
        <dbReference type="Proteomes" id="UP000299211"/>
    </source>
</evidence>
<dbReference type="EMBL" id="BJHY01000002">
    <property type="protein sequence ID" value="GDY79348.1"/>
    <property type="molecule type" value="Genomic_DNA"/>
</dbReference>
<accession>A0A4D4N497</accession>
<comment type="caution">
    <text evidence="2">The sequence shown here is derived from an EMBL/GenBank/DDBJ whole genome shotgun (WGS) entry which is preliminary data.</text>
</comment>
<organism evidence="2 3">
    <name type="scientific">Streptomyces avermitilis</name>
    <dbReference type="NCBI Taxonomy" id="33903"/>
    <lineage>
        <taxon>Bacteria</taxon>
        <taxon>Bacillati</taxon>
        <taxon>Actinomycetota</taxon>
        <taxon>Actinomycetes</taxon>
        <taxon>Kitasatosporales</taxon>
        <taxon>Streptomycetaceae</taxon>
        <taxon>Streptomyces</taxon>
    </lineage>
</organism>